<dbReference type="Gene3D" id="3.40.50.10490">
    <property type="entry name" value="Glucose-6-phosphate isomerase like protein, domain 1"/>
    <property type="match status" value="1"/>
</dbReference>
<dbReference type="GO" id="GO:0097367">
    <property type="term" value="F:carbohydrate derivative binding"/>
    <property type="evidence" value="ECO:0007669"/>
    <property type="project" value="InterPro"/>
</dbReference>
<evidence type="ECO:0000313" key="2">
    <source>
        <dbReference type="EMBL" id="HJB91595.1"/>
    </source>
</evidence>
<dbReference type="PROSITE" id="PS51071">
    <property type="entry name" value="HTH_RPIR"/>
    <property type="match status" value="1"/>
</dbReference>
<dbReference type="InterPro" id="IPR000281">
    <property type="entry name" value="HTH_RpiR"/>
</dbReference>
<dbReference type="InterPro" id="IPR046348">
    <property type="entry name" value="SIS_dom_sf"/>
</dbReference>
<dbReference type="SUPFAM" id="SSF53697">
    <property type="entry name" value="SIS domain"/>
    <property type="match status" value="1"/>
</dbReference>
<evidence type="ECO:0000259" key="1">
    <source>
        <dbReference type="PROSITE" id="PS51071"/>
    </source>
</evidence>
<dbReference type="EMBL" id="DWXE01000034">
    <property type="protein sequence ID" value="HJB91595.1"/>
    <property type="molecule type" value="Genomic_DNA"/>
</dbReference>
<sequence length="277" mass="30435">MCLQFPGAPEKLTTAERAILEYIEGHKETFLFMTIGELAQALNVSDATISRFARHMGCADFRHLKRVVMNQTVSGAGPAGKLANTLLAREGAFLEQWFLQQQYCLKRTAELLEDRSFGEAVRSVAEAERVFIHAKNASVSMASLLEFRLRRIGMDVRRIPSGGTEMLEGLAMAKRGDLVVLFGFSKVSREGRIILKHAESGGYRTLLFTGQLHPAAGPRADKNLVVWRGEENEYHSMSAPAAVVDALVVAVSDVRGASAAQALNGVKNLKERYGKEL</sequence>
<feature type="domain" description="HTH rpiR-type" evidence="1">
    <location>
        <begin position="1"/>
        <end position="75"/>
    </location>
</feature>
<dbReference type="PANTHER" id="PTHR30514:SF18">
    <property type="entry name" value="RPIR-FAMILY TRANSCRIPTIONAL REGULATOR"/>
    <property type="match status" value="1"/>
</dbReference>
<dbReference type="GO" id="GO:1901135">
    <property type="term" value="P:carbohydrate derivative metabolic process"/>
    <property type="evidence" value="ECO:0007669"/>
    <property type="project" value="InterPro"/>
</dbReference>
<dbReference type="Pfam" id="PF01380">
    <property type="entry name" value="SIS"/>
    <property type="match status" value="1"/>
</dbReference>
<reference evidence="2" key="2">
    <citation type="submission" date="2021-04" db="EMBL/GenBank/DDBJ databases">
        <authorList>
            <person name="Gilroy R."/>
        </authorList>
    </citation>
    <scope>NUCLEOTIDE SEQUENCE</scope>
    <source>
        <strain evidence="2">USAMLcec3-2134</strain>
    </source>
</reference>
<dbReference type="GO" id="GO:0003677">
    <property type="term" value="F:DNA binding"/>
    <property type="evidence" value="ECO:0007669"/>
    <property type="project" value="InterPro"/>
</dbReference>
<dbReference type="InterPro" id="IPR009057">
    <property type="entry name" value="Homeodomain-like_sf"/>
</dbReference>
<name>A0A9D2SD35_9FIRM</name>
<dbReference type="Gene3D" id="1.10.10.10">
    <property type="entry name" value="Winged helix-like DNA-binding domain superfamily/Winged helix DNA-binding domain"/>
    <property type="match status" value="1"/>
</dbReference>
<dbReference type="AlphaFoldDB" id="A0A9D2SD35"/>
<dbReference type="Proteomes" id="UP000886883">
    <property type="component" value="Unassembled WGS sequence"/>
</dbReference>
<protein>
    <submittedName>
        <fullName evidence="2">MurR/RpiR family transcriptional regulator</fullName>
    </submittedName>
</protein>
<evidence type="ECO:0000313" key="3">
    <source>
        <dbReference type="Proteomes" id="UP000886883"/>
    </source>
</evidence>
<organism evidence="2 3">
    <name type="scientific">Candidatus Eisenbergiella merdigallinarum</name>
    <dbReference type="NCBI Taxonomy" id="2838552"/>
    <lineage>
        <taxon>Bacteria</taxon>
        <taxon>Bacillati</taxon>
        <taxon>Bacillota</taxon>
        <taxon>Clostridia</taxon>
        <taxon>Lachnospirales</taxon>
        <taxon>Lachnospiraceae</taxon>
        <taxon>Eisenbergiella</taxon>
    </lineage>
</organism>
<proteinExistence type="predicted"/>
<dbReference type="GO" id="GO:0003700">
    <property type="term" value="F:DNA-binding transcription factor activity"/>
    <property type="evidence" value="ECO:0007669"/>
    <property type="project" value="InterPro"/>
</dbReference>
<dbReference type="InterPro" id="IPR001347">
    <property type="entry name" value="SIS_dom"/>
</dbReference>
<accession>A0A9D2SD35</accession>
<dbReference type="PANTHER" id="PTHR30514">
    <property type="entry name" value="GLUCOKINASE"/>
    <property type="match status" value="1"/>
</dbReference>
<comment type="caution">
    <text evidence="2">The sequence shown here is derived from an EMBL/GenBank/DDBJ whole genome shotgun (WGS) entry which is preliminary data.</text>
</comment>
<dbReference type="InterPro" id="IPR047640">
    <property type="entry name" value="RpiR-like"/>
</dbReference>
<gene>
    <name evidence="2" type="ORF">H9763_09045</name>
</gene>
<dbReference type="Pfam" id="PF01418">
    <property type="entry name" value="HTH_6"/>
    <property type="match status" value="1"/>
</dbReference>
<reference evidence="2" key="1">
    <citation type="journal article" date="2021" name="PeerJ">
        <title>Extensive microbial diversity within the chicken gut microbiome revealed by metagenomics and culture.</title>
        <authorList>
            <person name="Gilroy R."/>
            <person name="Ravi A."/>
            <person name="Getino M."/>
            <person name="Pursley I."/>
            <person name="Horton D.L."/>
            <person name="Alikhan N.F."/>
            <person name="Baker D."/>
            <person name="Gharbi K."/>
            <person name="Hall N."/>
            <person name="Watson M."/>
            <person name="Adriaenssens E.M."/>
            <person name="Foster-Nyarko E."/>
            <person name="Jarju S."/>
            <person name="Secka A."/>
            <person name="Antonio M."/>
            <person name="Oren A."/>
            <person name="Chaudhuri R.R."/>
            <person name="La Ragione R."/>
            <person name="Hildebrand F."/>
            <person name="Pallen M.J."/>
        </authorList>
    </citation>
    <scope>NUCLEOTIDE SEQUENCE</scope>
    <source>
        <strain evidence="2">USAMLcec3-2134</strain>
    </source>
</reference>
<dbReference type="SUPFAM" id="SSF46689">
    <property type="entry name" value="Homeodomain-like"/>
    <property type="match status" value="1"/>
</dbReference>
<dbReference type="InterPro" id="IPR036388">
    <property type="entry name" value="WH-like_DNA-bd_sf"/>
</dbReference>